<evidence type="ECO:0000313" key="6">
    <source>
        <dbReference type="Proteomes" id="UP001209922"/>
    </source>
</evidence>
<feature type="region of interest" description="Disordered" evidence="2">
    <location>
        <begin position="1"/>
        <end position="20"/>
    </location>
</feature>
<keyword evidence="6" id="KW-1185">Reference proteome</keyword>
<evidence type="ECO:0000256" key="2">
    <source>
        <dbReference type="SAM" id="MobiDB-lite"/>
    </source>
</evidence>
<dbReference type="CDD" id="cd02008">
    <property type="entry name" value="TPP_IOR_alpha"/>
    <property type="match status" value="1"/>
</dbReference>
<dbReference type="Proteomes" id="UP001209922">
    <property type="component" value="Unassembled WGS sequence"/>
</dbReference>
<feature type="domain" description="Pyruvate/ketoisovalerate oxidoreductase catalytic" evidence="3">
    <location>
        <begin position="747"/>
        <end position="933"/>
    </location>
</feature>
<feature type="region of interest" description="Disordered" evidence="2">
    <location>
        <begin position="953"/>
        <end position="989"/>
    </location>
</feature>
<dbReference type="Gene3D" id="3.40.920.10">
    <property type="entry name" value="Pyruvate-ferredoxin oxidoreductase, PFOR, domain III"/>
    <property type="match status" value="1"/>
</dbReference>
<dbReference type="NCBIfam" id="NF009588">
    <property type="entry name" value="PRK13029.1"/>
    <property type="match status" value="1"/>
</dbReference>
<proteinExistence type="predicted"/>
<evidence type="ECO:0000259" key="3">
    <source>
        <dbReference type="Pfam" id="PF01558"/>
    </source>
</evidence>
<evidence type="ECO:0000313" key="5">
    <source>
        <dbReference type="EMBL" id="MCW4473732.1"/>
    </source>
</evidence>
<dbReference type="InterPro" id="IPR002880">
    <property type="entry name" value="Pyrv_Fd/Flavodoxin_OxRdtase_N"/>
</dbReference>
<dbReference type="InterPro" id="IPR046667">
    <property type="entry name" value="DUF6537"/>
</dbReference>
<sequence length="1237" mass="135847">MTSTAELTSPSSANTPSIGVRDNDYTLEHKYTRTDGRIYLSGVQALVRLPLMQRLRDQAEGIDSAGFVSGYRGSPLGGFDLELWRARRHLEAAQVKFVPGLNEDLGATMVWGTQQTNLFPGAKVDGVFGMWYGKGPGVDRCGDVFKHANAAGTSRHGGVLALAADDHACRSSTLPHGSEDEFVSAMMPVLNPAGVQDILDLGLVGWAMSRYTGRWIGFKTIAETVESSASVDVDPFARRIVLPEDFEMPPAGLNIRWPDPPLEQEMRLHRYAVKAAQAFARANGIDRVVLDSPRARLGIVTTGKSYLDVLQALEYLGLDEQACADIGIRVYKVGMTWPLEPVGIANFARGLEDIVVVEEKRAFIERQMKEQFYNWPASAGPRPSIVGKYDEAGEWILPSTGELTPATIAGVIGRRIQRFFSNESIEQRLRWMDEKEAELALPRASFPRVPHYCSGCPHNTSTKVPDGSRALAGIGCHYMVTWMDRSTDTFTHMGGEGVTWAGQAAFTDTEHVFQNLGDGTYFHSGSLAIRQAIAAGVNITYKILYNDAVAMTGGQPVDGTLSVPQIAQQMRAEGVYTIVLVSDDIGKWTAQRHLFPSDVEFHDRAELEAVQKQLRKVKGTSILIYEQTCATEKRRRRKRGKLIDPPKRTMINSLVCEGCGDCGEKSFCVSVLPKETEFGRKREIDQSNCNKDFTCTTGFCPSFVTVHGGKPRKGRRSDAASLLDDLPAPQFRSALEQPWNILITGVGGTGVVTIGALLGMAGHLEGKGATVLDQTGLAQKGGAVTTHIRIARTPADIHAVRIAAGEADLVLGCDMVVVNDYWALSKVRGERSQVVLNTYQAMPGTFTMHPDMQFPAADIVAGVRKALGGREPLLLDATQLATALLGDAIAANLFILGYAWQQGLVPVSFEALMRAVELNGAAIEMNKQAFAWGRLAAIDPQAVQQAAGLVHNVPTDAESTPGPLRDLPPGEWEGHEWGANTAPRDTGDERELRGLPDAGSRHEGDVAFLPLDDARLSRSLDELVARRAAFLTGYQDAAYAERYRALVAKVREAEQRHAPGCTALTEAVARYYFKLLAYKDEYEVARLYTSGEFQRRLQQQFEGDYTLRFHLAPPLFAKKDEQGRLLKKEYGPWVLKAFGLLARLKFLRGGRFDVFGYTVERRGERQLIADYERTVQLLLEGLSGERLSLAVEIASIPEHIRGYGHVKEKHLHAAKAREAALLAQWRNPKALHIVQAA</sequence>
<dbReference type="Gene3D" id="3.40.50.970">
    <property type="match status" value="1"/>
</dbReference>
<dbReference type="CDD" id="cd07034">
    <property type="entry name" value="TPP_PYR_PFOR_IOR-alpha_like"/>
    <property type="match status" value="1"/>
</dbReference>
<protein>
    <submittedName>
        <fullName evidence="5">Indolepyruvate ferredoxin oxidoreductase family protein</fullName>
    </submittedName>
</protein>
<dbReference type="SUPFAM" id="SSF52518">
    <property type="entry name" value="Thiamin diphosphate-binding fold (THDP-binding)"/>
    <property type="match status" value="2"/>
</dbReference>
<name>A0ABT3JZ16_9XANT</name>
<dbReference type="InterPro" id="IPR029061">
    <property type="entry name" value="THDP-binding"/>
</dbReference>
<dbReference type="EMBL" id="JAPCHY010000013">
    <property type="protein sequence ID" value="MCW4473732.1"/>
    <property type="molecule type" value="Genomic_DNA"/>
</dbReference>
<dbReference type="RefSeq" id="WP_265128718.1">
    <property type="nucleotide sequence ID" value="NZ_JAPCHY010000013.1"/>
</dbReference>
<feature type="compositionally biased region" description="Polar residues" evidence="2">
    <location>
        <begin position="1"/>
        <end position="17"/>
    </location>
</feature>
<accession>A0ABT3JZ16</accession>
<evidence type="ECO:0000259" key="4">
    <source>
        <dbReference type="Pfam" id="PF20169"/>
    </source>
</evidence>
<gene>
    <name evidence="5" type="ORF">OK345_14620</name>
</gene>
<dbReference type="SUPFAM" id="SSF53323">
    <property type="entry name" value="Pyruvate-ferredoxin oxidoreductase, PFOR, domain III"/>
    <property type="match status" value="1"/>
</dbReference>
<keyword evidence="1" id="KW-0560">Oxidoreductase</keyword>
<dbReference type="InterPro" id="IPR009014">
    <property type="entry name" value="Transketo_C/PFOR_II"/>
</dbReference>
<dbReference type="Pfam" id="PF20169">
    <property type="entry name" value="DUF6537"/>
    <property type="match status" value="1"/>
</dbReference>
<dbReference type="InterPro" id="IPR019752">
    <property type="entry name" value="Pyrv/ketoisovalerate_OxRed_cat"/>
</dbReference>
<dbReference type="PANTHER" id="PTHR48084:SF3">
    <property type="entry name" value="SUBUNIT OF PYRUVATE:FLAVODOXIN OXIDOREDUCTASE"/>
    <property type="match status" value="1"/>
</dbReference>
<evidence type="ECO:0000256" key="1">
    <source>
        <dbReference type="ARBA" id="ARBA00023002"/>
    </source>
</evidence>
<dbReference type="PANTHER" id="PTHR48084">
    <property type="entry name" value="2-OXOGLUTARATE OXIDOREDUCTASE SUBUNIT KORB-RELATED"/>
    <property type="match status" value="1"/>
</dbReference>
<comment type="caution">
    <text evidence="5">The sequence shown here is derived from an EMBL/GenBank/DDBJ whole genome shotgun (WGS) entry which is preliminary data.</text>
</comment>
<dbReference type="Pfam" id="PF01558">
    <property type="entry name" value="POR"/>
    <property type="match status" value="1"/>
</dbReference>
<dbReference type="SUPFAM" id="SSF52922">
    <property type="entry name" value="TK C-terminal domain-like"/>
    <property type="match status" value="1"/>
</dbReference>
<feature type="domain" description="DUF6537" evidence="4">
    <location>
        <begin position="1020"/>
        <end position="1218"/>
    </location>
</feature>
<reference evidence="5 6" key="1">
    <citation type="submission" date="2022-10" db="EMBL/GenBank/DDBJ databases">
        <title>Xanthomonas sp. H13-6.</title>
        <authorList>
            <person name="Liu X."/>
            <person name="Deng Z."/>
            <person name="Jiang Y."/>
            <person name="Yu T."/>
            <person name="Ai J."/>
        </authorList>
    </citation>
    <scope>NUCLEOTIDE SEQUENCE [LARGE SCALE GENOMIC DNA]</scope>
    <source>
        <strain evidence="5 6">H13-6</strain>
    </source>
</reference>
<dbReference type="NCBIfam" id="NF009589">
    <property type="entry name" value="PRK13030.1"/>
    <property type="match status" value="1"/>
</dbReference>
<dbReference type="InterPro" id="IPR051457">
    <property type="entry name" value="2-oxoacid:Fd_oxidoreductase"/>
</dbReference>
<dbReference type="InterPro" id="IPR002869">
    <property type="entry name" value="Pyrv_flavodox_OxRed_cen"/>
</dbReference>
<organism evidence="5 6">
    <name type="scientific">Xanthomonas chitinilytica</name>
    <dbReference type="NCBI Taxonomy" id="2989819"/>
    <lineage>
        <taxon>Bacteria</taxon>
        <taxon>Pseudomonadati</taxon>
        <taxon>Pseudomonadota</taxon>
        <taxon>Gammaproteobacteria</taxon>
        <taxon>Lysobacterales</taxon>
        <taxon>Lysobacteraceae</taxon>
        <taxon>Xanthomonas</taxon>
    </lineage>
</organism>